<reference evidence="1" key="1">
    <citation type="submission" date="2018-02" db="EMBL/GenBank/DDBJ databases">
        <title>Rhizophora mucronata_Transcriptome.</title>
        <authorList>
            <person name="Meera S.P."/>
            <person name="Sreeshan A."/>
            <person name="Augustine A."/>
        </authorList>
    </citation>
    <scope>NUCLEOTIDE SEQUENCE</scope>
    <source>
        <tissue evidence="1">Leaf</tissue>
    </source>
</reference>
<accession>A0A2P2NML8</accession>
<name>A0A2P2NML8_RHIMU</name>
<protein>
    <submittedName>
        <fullName evidence="1">Uncharacterized protein</fullName>
    </submittedName>
</protein>
<organism evidence="1">
    <name type="scientific">Rhizophora mucronata</name>
    <name type="common">Asiatic mangrove</name>
    <dbReference type="NCBI Taxonomy" id="61149"/>
    <lineage>
        <taxon>Eukaryota</taxon>
        <taxon>Viridiplantae</taxon>
        <taxon>Streptophyta</taxon>
        <taxon>Embryophyta</taxon>
        <taxon>Tracheophyta</taxon>
        <taxon>Spermatophyta</taxon>
        <taxon>Magnoliopsida</taxon>
        <taxon>eudicotyledons</taxon>
        <taxon>Gunneridae</taxon>
        <taxon>Pentapetalae</taxon>
        <taxon>rosids</taxon>
        <taxon>fabids</taxon>
        <taxon>Malpighiales</taxon>
        <taxon>Rhizophoraceae</taxon>
        <taxon>Rhizophora</taxon>
    </lineage>
</organism>
<evidence type="ECO:0000313" key="1">
    <source>
        <dbReference type="EMBL" id="MBX43719.1"/>
    </source>
</evidence>
<sequence length="27" mass="2991">MVSEPVNYWANCCPANTSHLHQECGSL</sequence>
<dbReference type="EMBL" id="GGEC01063235">
    <property type="protein sequence ID" value="MBX43719.1"/>
    <property type="molecule type" value="Transcribed_RNA"/>
</dbReference>
<dbReference type="AlphaFoldDB" id="A0A2P2NML8"/>
<proteinExistence type="predicted"/>